<feature type="region of interest" description="Disordered" evidence="1">
    <location>
        <begin position="1"/>
        <end position="21"/>
    </location>
</feature>
<accession>A0A3S0XK31</accession>
<name>A0A3S0XK31_9BURK</name>
<sequence length="75" mass="8260">MPNHPNRGPKGPSSNPTPADICTAREATGLTQTQAATLIHSSLRTWQQWEAGDRRMHAGLWELFRIKAGLVNLAK</sequence>
<dbReference type="CDD" id="cd00093">
    <property type="entry name" value="HTH_XRE"/>
    <property type="match status" value="1"/>
</dbReference>
<dbReference type="Proteomes" id="UP000281118">
    <property type="component" value="Unassembled WGS sequence"/>
</dbReference>
<evidence type="ECO:0000313" key="3">
    <source>
        <dbReference type="Proteomes" id="UP000281118"/>
    </source>
</evidence>
<organism evidence="2 3">
    <name type="scientific">Variovorax guangxiensis</name>
    <dbReference type="NCBI Taxonomy" id="1775474"/>
    <lineage>
        <taxon>Bacteria</taxon>
        <taxon>Pseudomonadati</taxon>
        <taxon>Pseudomonadota</taxon>
        <taxon>Betaproteobacteria</taxon>
        <taxon>Burkholderiales</taxon>
        <taxon>Comamonadaceae</taxon>
        <taxon>Variovorax</taxon>
    </lineage>
</organism>
<dbReference type="OrthoDB" id="5574138at2"/>
<reference evidence="2 3" key="1">
    <citation type="submission" date="2018-12" db="EMBL/GenBank/DDBJ databases">
        <title>The genome sequences of Variovorax guangxiensis DSM 27352.</title>
        <authorList>
            <person name="Gao J."/>
            <person name="Sun J."/>
        </authorList>
    </citation>
    <scope>NUCLEOTIDE SEQUENCE [LARGE SCALE GENOMIC DNA]</scope>
    <source>
        <strain evidence="2 3">DSM 27352</strain>
    </source>
</reference>
<dbReference type="AlphaFoldDB" id="A0A3S0XK31"/>
<evidence type="ECO:0000256" key="1">
    <source>
        <dbReference type="SAM" id="MobiDB-lite"/>
    </source>
</evidence>
<dbReference type="SUPFAM" id="SSF47413">
    <property type="entry name" value="lambda repressor-like DNA-binding domains"/>
    <property type="match status" value="1"/>
</dbReference>
<dbReference type="GO" id="GO:0003677">
    <property type="term" value="F:DNA binding"/>
    <property type="evidence" value="ECO:0007669"/>
    <property type="project" value="InterPro"/>
</dbReference>
<dbReference type="EMBL" id="RXFT01000026">
    <property type="protein sequence ID" value="RUR71853.1"/>
    <property type="molecule type" value="Genomic_DNA"/>
</dbReference>
<gene>
    <name evidence="2" type="ORF">EJP67_32885</name>
</gene>
<proteinExistence type="predicted"/>
<evidence type="ECO:0000313" key="2">
    <source>
        <dbReference type="EMBL" id="RUR71853.1"/>
    </source>
</evidence>
<dbReference type="InterPro" id="IPR010982">
    <property type="entry name" value="Lambda_DNA-bd_dom_sf"/>
</dbReference>
<dbReference type="Gene3D" id="1.10.260.40">
    <property type="entry name" value="lambda repressor-like DNA-binding domains"/>
    <property type="match status" value="1"/>
</dbReference>
<comment type="caution">
    <text evidence="2">The sequence shown here is derived from an EMBL/GenBank/DDBJ whole genome shotgun (WGS) entry which is preliminary data.</text>
</comment>
<dbReference type="InterPro" id="IPR001387">
    <property type="entry name" value="Cro/C1-type_HTH"/>
</dbReference>
<protein>
    <submittedName>
        <fullName evidence="2">XRE family transcriptional regulator</fullName>
    </submittedName>
</protein>